<evidence type="ECO:0000313" key="5">
    <source>
        <dbReference type="Proteomes" id="UP000000269"/>
    </source>
</evidence>
<dbReference type="RefSeq" id="WP_012158166.1">
    <property type="nucleotide sequence ID" value="NC_009922.1"/>
</dbReference>
<evidence type="ECO:0000256" key="3">
    <source>
        <dbReference type="SAM" id="Phobius"/>
    </source>
</evidence>
<dbReference type="STRING" id="350688.Clos_0288"/>
<keyword evidence="2 3" id="KW-0472">Membrane</keyword>
<proteinExistence type="inferred from homology"/>
<evidence type="ECO:0000256" key="2">
    <source>
        <dbReference type="ARBA" id="ARBA00023136"/>
    </source>
</evidence>
<sequence>MGLWGNLFGKEDKKVTISAEETKVFKNIEDNLDRIKSILEDCGDVIYREFVIGEGKGCKAALVYIDGLVKTDVLNDYVLENLMVESRMAPPNKKINREELSDTIKEKTLAVSEFKEVETIEEAVLNVLSGDTAFLLDEYEKMLIIATKGWSSRGISQPETEAVVRGPRDGLVENLRVNTASIRRRIRDPKLKLKGKQIGKRSKTDICVMYIEDIVNQKCLEEVNKRLDTIDIDAIMDSGYIEQLIEDNWRSPFPQIQSTERPDVVAASLYEGKVIILVDNSPFALIAPASFNAMMQSAEDYYDRWGIASFIRVLRYIGAIISLYAPSLYIAITAFHPQMLPSNLSHSIASNREGVPFPSVIEAIVMELTLEMLREAGVRLPGPIGATIGIVGGLVIGQAAVEAGIVGPIMVIIVAITAISSFSIPRYNLAIGLRLLRFFLIIASAILGLYGVMLVTIFIIIHLCSLKSFGIPYLTPFTTYISKYTDLKDTLIRAPLSAMHLRPTLVNPKQKVRMKDRRKEDFNKEE</sequence>
<keyword evidence="3" id="KW-0812">Transmembrane</keyword>
<reference evidence="5" key="1">
    <citation type="submission" date="2007-10" db="EMBL/GenBank/DDBJ databases">
        <title>Complete genome of Alkaliphilus oremlandii OhILAs.</title>
        <authorList>
            <person name="Copeland A."/>
            <person name="Lucas S."/>
            <person name="Lapidus A."/>
            <person name="Barry K."/>
            <person name="Detter J.C."/>
            <person name="Glavina del Rio T."/>
            <person name="Hammon N."/>
            <person name="Israni S."/>
            <person name="Dalin E."/>
            <person name="Tice H."/>
            <person name="Pitluck S."/>
            <person name="Chain P."/>
            <person name="Malfatti S."/>
            <person name="Shin M."/>
            <person name="Vergez L."/>
            <person name="Schmutz J."/>
            <person name="Larimer F."/>
            <person name="Land M."/>
            <person name="Hauser L."/>
            <person name="Kyrpides N."/>
            <person name="Mikhailova N."/>
            <person name="Stolz J.F."/>
            <person name="Dawson A."/>
            <person name="Fisher E."/>
            <person name="Crable B."/>
            <person name="Perera E."/>
            <person name="Lisak J."/>
            <person name="Ranganathan M."/>
            <person name="Basu P."/>
            <person name="Richardson P."/>
        </authorList>
    </citation>
    <scope>NUCLEOTIDE SEQUENCE [LARGE SCALE GENOMIC DNA]</scope>
    <source>
        <strain evidence="5">OhILAs</strain>
    </source>
</reference>
<keyword evidence="3" id="KW-1133">Transmembrane helix</keyword>
<accession>A8ML34</accession>
<dbReference type="EMBL" id="CP000853">
    <property type="protein sequence ID" value="ABW17851.1"/>
    <property type="molecule type" value="Genomic_DNA"/>
</dbReference>
<dbReference type="AlphaFoldDB" id="A8ML34"/>
<dbReference type="Proteomes" id="UP000000269">
    <property type="component" value="Chromosome"/>
</dbReference>
<dbReference type="InterPro" id="IPR004995">
    <property type="entry name" value="Spore_Ger"/>
</dbReference>
<keyword evidence="5" id="KW-1185">Reference proteome</keyword>
<evidence type="ECO:0000313" key="4">
    <source>
        <dbReference type="EMBL" id="ABW17851.1"/>
    </source>
</evidence>
<feature type="transmembrane region" description="Helical" evidence="3">
    <location>
        <begin position="405"/>
        <end position="424"/>
    </location>
</feature>
<dbReference type="Pfam" id="PF03323">
    <property type="entry name" value="GerA"/>
    <property type="match status" value="1"/>
</dbReference>
<name>A8ML34_ALKOO</name>
<dbReference type="PIRSF" id="PIRSF005690">
    <property type="entry name" value="GerBA"/>
    <property type="match status" value="1"/>
</dbReference>
<dbReference type="eggNOG" id="COG0697">
    <property type="taxonomic scope" value="Bacteria"/>
</dbReference>
<dbReference type="KEGG" id="aoe:Clos_0288"/>
<feature type="transmembrane region" description="Helical" evidence="3">
    <location>
        <begin position="313"/>
        <end position="335"/>
    </location>
</feature>
<evidence type="ECO:0000256" key="1">
    <source>
        <dbReference type="ARBA" id="ARBA00005278"/>
    </source>
</evidence>
<comment type="similarity">
    <text evidence="1">Belongs to the GerABKA family.</text>
</comment>
<dbReference type="InterPro" id="IPR050768">
    <property type="entry name" value="UPF0353/GerABKA_families"/>
</dbReference>
<feature type="transmembrane region" description="Helical" evidence="3">
    <location>
        <begin position="436"/>
        <end position="461"/>
    </location>
</feature>
<feature type="transmembrane region" description="Helical" evidence="3">
    <location>
        <begin position="380"/>
        <end position="399"/>
    </location>
</feature>
<dbReference type="PANTHER" id="PTHR22550:SF5">
    <property type="entry name" value="LEUCINE ZIPPER PROTEIN 4"/>
    <property type="match status" value="1"/>
</dbReference>
<protein>
    <submittedName>
        <fullName evidence="4">GerA spore germination protein</fullName>
    </submittedName>
</protein>
<dbReference type="OrthoDB" id="9772630at2"/>
<dbReference type="PANTHER" id="PTHR22550">
    <property type="entry name" value="SPORE GERMINATION PROTEIN"/>
    <property type="match status" value="1"/>
</dbReference>
<dbReference type="HOGENOM" id="CLU_021639_4_1_9"/>
<dbReference type="GO" id="GO:0009847">
    <property type="term" value="P:spore germination"/>
    <property type="evidence" value="ECO:0007669"/>
    <property type="project" value="InterPro"/>
</dbReference>
<dbReference type="GO" id="GO:0016020">
    <property type="term" value="C:membrane"/>
    <property type="evidence" value="ECO:0007669"/>
    <property type="project" value="InterPro"/>
</dbReference>
<gene>
    <name evidence="4" type="ordered locus">Clos_0288</name>
</gene>
<organism evidence="4 5">
    <name type="scientific">Alkaliphilus oremlandii (strain OhILAs)</name>
    <name type="common">Clostridium oremlandii (strain OhILAs)</name>
    <dbReference type="NCBI Taxonomy" id="350688"/>
    <lineage>
        <taxon>Bacteria</taxon>
        <taxon>Bacillati</taxon>
        <taxon>Bacillota</taxon>
        <taxon>Clostridia</taxon>
        <taxon>Peptostreptococcales</taxon>
        <taxon>Natronincolaceae</taxon>
        <taxon>Alkaliphilus</taxon>
    </lineage>
</organism>